<comment type="caution">
    <text evidence="2">The sequence shown here is derived from an EMBL/GenBank/DDBJ whole genome shotgun (WGS) entry which is preliminary data.</text>
</comment>
<protein>
    <submittedName>
        <fullName evidence="2">Uncharacterized protein</fullName>
    </submittedName>
</protein>
<keyword evidence="3" id="KW-1185">Reference proteome</keyword>
<evidence type="ECO:0000313" key="2">
    <source>
        <dbReference type="EMBL" id="KAJ7193944.1"/>
    </source>
</evidence>
<dbReference type="Gene3D" id="3.40.50.720">
    <property type="entry name" value="NAD(P)-binding Rossmann-like Domain"/>
    <property type="match status" value="1"/>
</dbReference>
<organism evidence="2 3">
    <name type="scientific">Mycena pura</name>
    <dbReference type="NCBI Taxonomy" id="153505"/>
    <lineage>
        <taxon>Eukaryota</taxon>
        <taxon>Fungi</taxon>
        <taxon>Dikarya</taxon>
        <taxon>Basidiomycota</taxon>
        <taxon>Agaricomycotina</taxon>
        <taxon>Agaricomycetes</taxon>
        <taxon>Agaricomycetidae</taxon>
        <taxon>Agaricales</taxon>
        <taxon>Marasmiineae</taxon>
        <taxon>Mycenaceae</taxon>
        <taxon>Mycena</taxon>
    </lineage>
</organism>
<evidence type="ECO:0000313" key="3">
    <source>
        <dbReference type="Proteomes" id="UP001219525"/>
    </source>
</evidence>
<evidence type="ECO:0000256" key="1">
    <source>
        <dbReference type="SAM" id="Phobius"/>
    </source>
</evidence>
<dbReference type="AlphaFoldDB" id="A0AAD6UT59"/>
<dbReference type="EMBL" id="JARJCW010000103">
    <property type="protein sequence ID" value="KAJ7193944.1"/>
    <property type="molecule type" value="Genomic_DNA"/>
</dbReference>
<feature type="transmembrane region" description="Helical" evidence="1">
    <location>
        <begin position="20"/>
        <end position="41"/>
    </location>
</feature>
<gene>
    <name evidence="2" type="ORF">GGX14DRAFT_405107</name>
</gene>
<keyword evidence="1" id="KW-1133">Transmembrane helix</keyword>
<name>A0AAD6UT59_9AGAR</name>
<keyword evidence="1" id="KW-0472">Membrane</keyword>
<sequence length="201" mass="21746">MLGGDLEALRGMCLVLWMRTQLICVMCALIQSSGSILAYYWQILLFLGLDYCKILVWSGAAAGQWSKLFGLQVISTASPKNHALVCALGADVYSTTAIRRLLRRSAHSQTASSRMQWTLVVGSLGNDGGRISLVLVEPVEVPGVKAQFFLVYTLLGKVFEHPMRFSPEGDDAATNTGFGTGIDLKESANSLDISNPQIMTG</sequence>
<reference evidence="2" key="1">
    <citation type="submission" date="2023-03" db="EMBL/GenBank/DDBJ databases">
        <title>Massive genome expansion in bonnet fungi (Mycena s.s.) driven by repeated elements and novel gene families across ecological guilds.</title>
        <authorList>
            <consortium name="Lawrence Berkeley National Laboratory"/>
            <person name="Harder C.B."/>
            <person name="Miyauchi S."/>
            <person name="Viragh M."/>
            <person name="Kuo A."/>
            <person name="Thoen E."/>
            <person name="Andreopoulos B."/>
            <person name="Lu D."/>
            <person name="Skrede I."/>
            <person name="Drula E."/>
            <person name="Henrissat B."/>
            <person name="Morin E."/>
            <person name="Kohler A."/>
            <person name="Barry K."/>
            <person name="LaButti K."/>
            <person name="Morin E."/>
            <person name="Salamov A."/>
            <person name="Lipzen A."/>
            <person name="Mereny Z."/>
            <person name="Hegedus B."/>
            <person name="Baldrian P."/>
            <person name="Stursova M."/>
            <person name="Weitz H."/>
            <person name="Taylor A."/>
            <person name="Grigoriev I.V."/>
            <person name="Nagy L.G."/>
            <person name="Martin F."/>
            <person name="Kauserud H."/>
        </authorList>
    </citation>
    <scope>NUCLEOTIDE SEQUENCE</scope>
    <source>
        <strain evidence="2">9144</strain>
    </source>
</reference>
<keyword evidence="1" id="KW-0812">Transmembrane</keyword>
<dbReference type="Proteomes" id="UP001219525">
    <property type="component" value="Unassembled WGS sequence"/>
</dbReference>
<proteinExistence type="predicted"/>
<accession>A0AAD6UT59</accession>